<sequence length="788" mass="87890">MLKNYFRIAWRNMVKDRQFAFLNVMGLSCGIACVLLIYLWVADELSFDNFFDNKDRVYQLMERRSAEGDVQVSDESSGLLSEAMKAQMPEIEYASPLAPPGWFQRFTLSVGEKNIKASGQYSGKDYFNIFSFKLLEGKKESVLADKNSIVISDELARKLFNTTENLTGKAVHFQHEKDFYVSGVFEKTPYHSSQQFDFVLSFEYLKDVQPWVKEWTNLGPHNFVLLRKGTDVAAFNKKIAGFINMHGGDSSRVAVAMKFSDMYLSGSFSHGVSSGGRMAYVRLFSLIAIFILIIGCINFMNLSTARASRRMKEIGIKKVTGATRGQLIAQFLSESTLMTLFSMALALVIARLLLPHFNTLTGKQIELNLGIGLITALAGIAIFTGLLAGSYPALYLSKFNPLTVLKGKLSTSFAEIVSRKGLVVFQFTLSVILIVSVLVIYKQVKYLQSSDPGYNKDNVVKFDGDGKIAGAEETFMAELKKVPGVVNACFTYNNMVGRNYGDYGIEWDGKDPDASVYFEGFRAGYDFVETMGMHVLSGRSFSRNYGTDSSKIILNEAAIKVMNFKDPVGKNIRLFDKSMQVVGVVKDFHFESMHELVKPSYYTLLNPGQAGTKIMVRIKAGDQQNTLAGIQKLYETYNPAFPFTYSFLSELYQKQYETEVRTAALAKYFSGLAILISCLGLFGLAAFTAQKRQKEIGIRKVVGASVSNIAFMLSRDFLNLVIIAMLIAFPIAWWSVNQWLQGFAYRVNIGAGVFLIATLSVLFITLLTISFQAIKAALANPVKSLRSE</sequence>
<dbReference type="Pfam" id="PF12704">
    <property type="entry name" value="MacB_PCD"/>
    <property type="match status" value="2"/>
</dbReference>
<feature type="domain" description="ABC3 transporter permease C-terminal" evidence="7">
    <location>
        <begin position="286"/>
        <end position="401"/>
    </location>
</feature>
<dbReference type="InterPro" id="IPR003838">
    <property type="entry name" value="ABC3_permease_C"/>
</dbReference>
<dbReference type="PANTHER" id="PTHR30572:SF18">
    <property type="entry name" value="ABC-TYPE MACROLIDE FAMILY EXPORT SYSTEM PERMEASE COMPONENT 2"/>
    <property type="match status" value="1"/>
</dbReference>
<evidence type="ECO:0000259" key="7">
    <source>
        <dbReference type="Pfam" id="PF02687"/>
    </source>
</evidence>
<feature type="transmembrane region" description="Helical" evidence="6">
    <location>
        <begin position="717"/>
        <end position="736"/>
    </location>
</feature>
<comment type="caution">
    <text evidence="9">The sequence shown here is derived from an EMBL/GenBank/DDBJ whole genome shotgun (WGS) entry which is preliminary data.</text>
</comment>
<evidence type="ECO:0000259" key="8">
    <source>
        <dbReference type="Pfam" id="PF12704"/>
    </source>
</evidence>
<keyword evidence="10" id="KW-1185">Reference proteome</keyword>
<evidence type="ECO:0000256" key="6">
    <source>
        <dbReference type="SAM" id="Phobius"/>
    </source>
</evidence>
<feature type="transmembrane region" description="Helical" evidence="6">
    <location>
        <begin position="668"/>
        <end position="689"/>
    </location>
</feature>
<keyword evidence="2" id="KW-1003">Cell membrane</keyword>
<protein>
    <submittedName>
        <fullName evidence="9">ABC transporter permease</fullName>
    </submittedName>
</protein>
<reference evidence="9 10" key="1">
    <citation type="submission" date="2023-07" db="EMBL/GenBank/DDBJ databases">
        <authorList>
            <person name="Lian W.-H."/>
        </authorList>
    </citation>
    <scope>NUCLEOTIDE SEQUENCE [LARGE SCALE GENOMIC DNA]</scope>
    <source>
        <strain evidence="9 10">SYSU DXS3180</strain>
    </source>
</reference>
<evidence type="ECO:0000256" key="4">
    <source>
        <dbReference type="ARBA" id="ARBA00022989"/>
    </source>
</evidence>
<dbReference type="InterPro" id="IPR025857">
    <property type="entry name" value="MacB_PCD"/>
</dbReference>
<dbReference type="PANTHER" id="PTHR30572">
    <property type="entry name" value="MEMBRANE COMPONENT OF TRANSPORTER-RELATED"/>
    <property type="match status" value="1"/>
</dbReference>
<evidence type="ECO:0000256" key="1">
    <source>
        <dbReference type="ARBA" id="ARBA00004651"/>
    </source>
</evidence>
<feature type="transmembrane region" description="Helical" evidence="6">
    <location>
        <begin position="422"/>
        <end position="441"/>
    </location>
</feature>
<feature type="domain" description="MacB-like periplasmic core" evidence="8">
    <location>
        <begin position="21"/>
        <end position="240"/>
    </location>
</feature>
<keyword evidence="5 6" id="KW-0472">Membrane</keyword>
<name>A0ABV3ZIA1_9BACT</name>
<evidence type="ECO:0000313" key="10">
    <source>
        <dbReference type="Proteomes" id="UP001560573"/>
    </source>
</evidence>
<gene>
    <name evidence="9" type="ORF">QTN47_19095</name>
</gene>
<evidence type="ECO:0000256" key="5">
    <source>
        <dbReference type="ARBA" id="ARBA00023136"/>
    </source>
</evidence>
<accession>A0ABV3ZIA1</accession>
<feature type="domain" description="ABC3 transporter permease C-terminal" evidence="7">
    <location>
        <begin position="669"/>
        <end position="777"/>
    </location>
</feature>
<dbReference type="InterPro" id="IPR050250">
    <property type="entry name" value="Macrolide_Exporter_MacB"/>
</dbReference>
<feature type="transmembrane region" description="Helical" evidence="6">
    <location>
        <begin position="337"/>
        <end position="357"/>
    </location>
</feature>
<dbReference type="EMBL" id="JAULBC010000006">
    <property type="protein sequence ID" value="MEX6689619.1"/>
    <property type="molecule type" value="Genomic_DNA"/>
</dbReference>
<feature type="transmembrane region" description="Helical" evidence="6">
    <location>
        <begin position="748"/>
        <end position="769"/>
    </location>
</feature>
<dbReference type="PROSITE" id="PS51257">
    <property type="entry name" value="PROKAR_LIPOPROTEIN"/>
    <property type="match status" value="1"/>
</dbReference>
<feature type="transmembrane region" description="Helical" evidence="6">
    <location>
        <begin position="369"/>
        <end position="396"/>
    </location>
</feature>
<dbReference type="Proteomes" id="UP001560573">
    <property type="component" value="Unassembled WGS sequence"/>
</dbReference>
<evidence type="ECO:0000313" key="9">
    <source>
        <dbReference type="EMBL" id="MEX6689619.1"/>
    </source>
</evidence>
<comment type="subcellular location">
    <subcellularLocation>
        <location evidence="1">Cell membrane</location>
        <topology evidence="1">Multi-pass membrane protein</topology>
    </subcellularLocation>
</comment>
<evidence type="ECO:0000256" key="3">
    <source>
        <dbReference type="ARBA" id="ARBA00022692"/>
    </source>
</evidence>
<feature type="transmembrane region" description="Helical" evidence="6">
    <location>
        <begin position="279"/>
        <end position="302"/>
    </location>
</feature>
<organism evidence="9 10">
    <name type="scientific">Danxiaibacter flavus</name>
    <dbReference type="NCBI Taxonomy" id="3049108"/>
    <lineage>
        <taxon>Bacteria</taxon>
        <taxon>Pseudomonadati</taxon>
        <taxon>Bacteroidota</taxon>
        <taxon>Chitinophagia</taxon>
        <taxon>Chitinophagales</taxon>
        <taxon>Chitinophagaceae</taxon>
        <taxon>Danxiaibacter</taxon>
    </lineage>
</organism>
<evidence type="ECO:0000256" key="2">
    <source>
        <dbReference type="ARBA" id="ARBA00022475"/>
    </source>
</evidence>
<keyword evidence="4 6" id="KW-1133">Transmembrane helix</keyword>
<feature type="transmembrane region" description="Helical" evidence="6">
    <location>
        <begin position="20"/>
        <end position="41"/>
    </location>
</feature>
<dbReference type="RefSeq" id="WP_369331026.1">
    <property type="nucleotide sequence ID" value="NZ_JAULBC010000006.1"/>
</dbReference>
<dbReference type="Pfam" id="PF02687">
    <property type="entry name" value="FtsX"/>
    <property type="match status" value="2"/>
</dbReference>
<feature type="domain" description="MacB-like periplasmic core" evidence="8">
    <location>
        <begin position="431"/>
        <end position="627"/>
    </location>
</feature>
<keyword evidence="3 6" id="KW-0812">Transmembrane</keyword>
<proteinExistence type="predicted"/>